<sequence length="125" mass="13733">MDNSRAMPAVDETAVWMHDGALAVVQRLLNERGIRAWLQHTLKLELRADREADYAWPDAPPLRIHLERYAPELVVTGAAGAREATIVVGPDAAFYLVLLRCGSLHTVESQHPEQVADLITAAEAA</sequence>
<comment type="caution">
    <text evidence="1">The sequence shown here is derived from an EMBL/GenBank/DDBJ whole genome shotgun (WGS) entry which is preliminary data.</text>
</comment>
<gene>
    <name evidence="1" type="ORF">F4562_005208</name>
</gene>
<keyword evidence="2" id="KW-1185">Reference proteome</keyword>
<proteinExistence type="predicted"/>
<name>A0A7W9MJ06_9ACTN</name>
<protein>
    <submittedName>
        <fullName evidence="1">Uncharacterized protein</fullName>
    </submittedName>
</protein>
<reference evidence="1 2" key="1">
    <citation type="submission" date="2020-08" db="EMBL/GenBank/DDBJ databases">
        <title>Sequencing the genomes of 1000 actinobacteria strains.</title>
        <authorList>
            <person name="Klenk H.-P."/>
        </authorList>
    </citation>
    <scope>NUCLEOTIDE SEQUENCE [LARGE SCALE GENOMIC DNA]</scope>
    <source>
        <strain evidence="1 2">DSM 46887</strain>
    </source>
</reference>
<evidence type="ECO:0000313" key="1">
    <source>
        <dbReference type="EMBL" id="MBB5822146.1"/>
    </source>
</evidence>
<dbReference type="EMBL" id="JACHMP010000001">
    <property type="protein sequence ID" value="MBB5822146.1"/>
    <property type="molecule type" value="Genomic_DNA"/>
</dbReference>
<dbReference type="AlphaFoldDB" id="A0A7W9MJ06"/>
<dbReference type="RefSeq" id="WP_184544351.1">
    <property type="nucleotide sequence ID" value="NZ_JACHMP010000001.1"/>
</dbReference>
<organism evidence="1 2">
    <name type="scientific">Streptosporangium becharense</name>
    <dbReference type="NCBI Taxonomy" id="1816182"/>
    <lineage>
        <taxon>Bacteria</taxon>
        <taxon>Bacillati</taxon>
        <taxon>Actinomycetota</taxon>
        <taxon>Actinomycetes</taxon>
        <taxon>Streptosporangiales</taxon>
        <taxon>Streptosporangiaceae</taxon>
        <taxon>Streptosporangium</taxon>
    </lineage>
</organism>
<evidence type="ECO:0000313" key="2">
    <source>
        <dbReference type="Proteomes" id="UP000540685"/>
    </source>
</evidence>
<dbReference type="Proteomes" id="UP000540685">
    <property type="component" value="Unassembled WGS sequence"/>
</dbReference>
<accession>A0A7W9MJ06</accession>